<feature type="domain" description="Glycoside hydrolase family 5" evidence="5">
    <location>
        <begin position="95"/>
        <end position="156"/>
    </location>
</feature>
<keyword evidence="2" id="KW-0378">Hydrolase</keyword>
<evidence type="ECO:0000256" key="2">
    <source>
        <dbReference type="ARBA" id="ARBA00022801"/>
    </source>
</evidence>
<evidence type="ECO:0000313" key="6">
    <source>
        <dbReference type="EMBL" id="CAE8602996.1"/>
    </source>
</evidence>
<comment type="caution">
    <text evidence="6">The sequence shown here is derived from an EMBL/GenBank/DDBJ whole genome shotgun (WGS) entry which is preliminary data.</text>
</comment>
<keyword evidence="7" id="KW-1185">Reference proteome</keyword>
<dbReference type="GO" id="GO:0000272">
    <property type="term" value="P:polysaccharide catabolic process"/>
    <property type="evidence" value="ECO:0007669"/>
    <property type="project" value="InterPro"/>
</dbReference>
<dbReference type="SUPFAM" id="SSF51445">
    <property type="entry name" value="(Trans)glycosidases"/>
    <property type="match status" value="1"/>
</dbReference>
<evidence type="ECO:0000259" key="5">
    <source>
        <dbReference type="Pfam" id="PF00150"/>
    </source>
</evidence>
<reference evidence="6" key="1">
    <citation type="submission" date="2021-02" db="EMBL/GenBank/DDBJ databases">
        <authorList>
            <person name="Dougan E. K."/>
            <person name="Rhodes N."/>
            <person name="Thang M."/>
            <person name="Chan C."/>
        </authorList>
    </citation>
    <scope>NUCLEOTIDE SEQUENCE</scope>
</reference>
<dbReference type="OrthoDB" id="1887033at2759"/>
<dbReference type="Pfam" id="PF00150">
    <property type="entry name" value="Cellulase"/>
    <property type="match status" value="1"/>
</dbReference>
<sequence>AVLLLSCLVLKAIASTDESSSLLHLRHPVTGLIGLNASSPRRITTDRKNFIETATNKIFMIKGPNIVVKGPPWFPDVSGDTICNDAETSTCTTFNKRDVQHIKDQGFNTIRLGVTWAGAQPTPDPKLDPGWVAKLYAILDLCESYGLQVLIDVVQNAFGSATCGVGVPTWFAKEALPSFIGKPLTQSLISIVADQMLHVYENGTCGSLDTESWAVYAGEDDYNLKNPCCVLNNYGGWSQLTLTDQAQAGWNYLMTTKKGRSRYVTFLRLLASAVRSKPAAFAIELSNEPMSFHSHDMFATWQECYDVIQQEVPGMLVGVMAIGEAPISWWETLVSPFQYYWLRSQPYLFFAFHWYGHPASKAEAIKNTAWYSVMAYKPLVIKIRKLNSKEVSDLPQGLMLHFAKAWWSWETTWLRNREVHAVEALQPLAKAILSLEPLLNSAHKEKLLPWPRVQHQKAVTLKCLEGFVASFGELAASVLPSMSRELDHDPRLLLLMDHVLCLRGEKPTTSVLDGLSAAPEVAFPDHQPNGPSANAPGDSQTTQLKDQTRGVSLDAYAFRLLGSSVGDAVASGRLHALSGTGMAGRAKLLGGPGLPETAASLAANTNMFVTGPRDSAMARKALGHAAELLAAFENLKDVLLSLKSTLELIDPCLDKDEDFMAILTRFERAFKRAKRLFLEPDNLA</sequence>
<dbReference type="InterPro" id="IPR052066">
    <property type="entry name" value="Glycosphingolipid_Hydrolases"/>
</dbReference>
<protein>
    <recommendedName>
        <fullName evidence="5">Glycoside hydrolase family 5 domain-containing protein</fullName>
    </recommendedName>
</protein>
<dbReference type="Gene3D" id="3.20.20.80">
    <property type="entry name" value="Glycosidases"/>
    <property type="match status" value="1"/>
</dbReference>
<dbReference type="AlphaFoldDB" id="A0A813EYV3"/>
<gene>
    <name evidence="6" type="ORF">PGLA1383_LOCUS21224</name>
</gene>
<evidence type="ECO:0000256" key="1">
    <source>
        <dbReference type="ARBA" id="ARBA00005641"/>
    </source>
</evidence>
<organism evidence="6 7">
    <name type="scientific">Polarella glacialis</name>
    <name type="common">Dinoflagellate</name>
    <dbReference type="NCBI Taxonomy" id="89957"/>
    <lineage>
        <taxon>Eukaryota</taxon>
        <taxon>Sar</taxon>
        <taxon>Alveolata</taxon>
        <taxon>Dinophyceae</taxon>
        <taxon>Suessiales</taxon>
        <taxon>Suessiaceae</taxon>
        <taxon>Polarella</taxon>
    </lineage>
</organism>
<dbReference type="EMBL" id="CAJNNV010014900">
    <property type="protein sequence ID" value="CAE8602996.1"/>
    <property type="molecule type" value="Genomic_DNA"/>
</dbReference>
<dbReference type="PANTHER" id="PTHR31308:SF3">
    <property type="entry name" value="ENDOGLYCOCERAMIDASE"/>
    <property type="match status" value="1"/>
</dbReference>
<proteinExistence type="inferred from homology"/>
<keyword evidence="3" id="KW-0326">Glycosidase</keyword>
<name>A0A813EYV3_POLGL</name>
<feature type="compositionally biased region" description="Polar residues" evidence="4">
    <location>
        <begin position="529"/>
        <end position="543"/>
    </location>
</feature>
<evidence type="ECO:0000256" key="3">
    <source>
        <dbReference type="ARBA" id="ARBA00023295"/>
    </source>
</evidence>
<feature type="non-terminal residue" evidence="6">
    <location>
        <position position="1"/>
    </location>
</feature>
<accession>A0A813EYV3</accession>
<dbReference type="Proteomes" id="UP000654075">
    <property type="component" value="Unassembled WGS sequence"/>
</dbReference>
<dbReference type="InterPro" id="IPR017853">
    <property type="entry name" value="GH"/>
</dbReference>
<feature type="region of interest" description="Disordered" evidence="4">
    <location>
        <begin position="520"/>
        <end position="543"/>
    </location>
</feature>
<dbReference type="InterPro" id="IPR001547">
    <property type="entry name" value="Glyco_hydro_5"/>
</dbReference>
<dbReference type="PANTHER" id="PTHR31308">
    <property type="match status" value="1"/>
</dbReference>
<comment type="similarity">
    <text evidence="1">Belongs to the glycosyl hydrolase 5 (cellulase A) family.</text>
</comment>
<evidence type="ECO:0000256" key="4">
    <source>
        <dbReference type="SAM" id="MobiDB-lite"/>
    </source>
</evidence>
<evidence type="ECO:0000313" key="7">
    <source>
        <dbReference type="Proteomes" id="UP000654075"/>
    </source>
</evidence>
<dbReference type="GO" id="GO:0004553">
    <property type="term" value="F:hydrolase activity, hydrolyzing O-glycosyl compounds"/>
    <property type="evidence" value="ECO:0007669"/>
    <property type="project" value="InterPro"/>
</dbReference>